<feature type="compositionally biased region" description="Low complexity" evidence="1">
    <location>
        <begin position="13"/>
        <end position="22"/>
    </location>
</feature>
<feature type="region of interest" description="Disordered" evidence="1">
    <location>
        <begin position="85"/>
        <end position="104"/>
    </location>
</feature>
<reference evidence="2" key="1">
    <citation type="submission" date="2020-11" db="EMBL/GenBank/DDBJ databases">
        <authorList>
            <person name="Tran Van P."/>
        </authorList>
    </citation>
    <scope>NUCLEOTIDE SEQUENCE</scope>
</reference>
<feature type="region of interest" description="Disordered" evidence="1">
    <location>
        <begin position="1"/>
        <end position="52"/>
    </location>
</feature>
<evidence type="ECO:0000256" key="1">
    <source>
        <dbReference type="SAM" id="MobiDB-lite"/>
    </source>
</evidence>
<evidence type="ECO:0000313" key="2">
    <source>
        <dbReference type="EMBL" id="CAD7238023.1"/>
    </source>
</evidence>
<feature type="non-terminal residue" evidence="2">
    <location>
        <position position="1"/>
    </location>
</feature>
<proteinExistence type="predicted"/>
<feature type="compositionally biased region" description="Basic and acidic residues" evidence="1">
    <location>
        <begin position="88"/>
        <end position="97"/>
    </location>
</feature>
<gene>
    <name evidence="2" type="ORF">CTOB1V02_LOCUS15838</name>
</gene>
<dbReference type="AlphaFoldDB" id="A0A7R8X172"/>
<name>A0A7R8X172_9CRUS</name>
<organism evidence="2">
    <name type="scientific">Cyprideis torosa</name>
    <dbReference type="NCBI Taxonomy" id="163714"/>
    <lineage>
        <taxon>Eukaryota</taxon>
        <taxon>Metazoa</taxon>
        <taxon>Ecdysozoa</taxon>
        <taxon>Arthropoda</taxon>
        <taxon>Crustacea</taxon>
        <taxon>Oligostraca</taxon>
        <taxon>Ostracoda</taxon>
        <taxon>Podocopa</taxon>
        <taxon>Podocopida</taxon>
        <taxon>Cytherocopina</taxon>
        <taxon>Cytheroidea</taxon>
        <taxon>Cytherideidae</taxon>
        <taxon>Cyprideis</taxon>
    </lineage>
</organism>
<protein>
    <submittedName>
        <fullName evidence="2">Uncharacterized protein</fullName>
    </submittedName>
</protein>
<feature type="non-terminal residue" evidence="2">
    <location>
        <position position="104"/>
    </location>
</feature>
<feature type="compositionally biased region" description="Polar residues" evidence="1">
    <location>
        <begin position="23"/>
        <end position="41"/>
    </location>
</feature>
<dbReference type="EMBL" id="OB694984">
    <property type="protein sequence ID" value="CAD7238023.1"/>
    <property type="molecule type" value="Genomic_DNA"/>
</dbReference>
<sequence length="104" mass="11283">EDSDSDPEEVTAPSLPSLPSPLNQSATGPRTQLDSPSPSEQRTGRLMSKRRTKRVLQSFVQNKDAEEVTVLGCTSSLLSTANLTLHAPRGDAPDGHFAKKRRLD</sequence>
<accession>A0A7R8X172</accession>